<keyword evidence="2" id="KW-1185">Reference proteome</keyword>
<dbReference type="Proteomes" id="UP001172386">
    <property type="component" value="Unassembled WGS sequence"/>
</dbReference>
<dbReference type="EMBL" id="JAPDRQ010000271">
    <property type="protein sequence ID" value="KAJ9651224.1"/>
    <property type="molecule type" value="Genomic_DNA"/>
</dbReference>
<organism evidence="1 2">
    <name type="scientific">Neophaeococcomyces mojaviensis</name>
    <dbReference type="NCBI Taxonomy" id="3383035"/>
    <lineage>
        <taxon>Eukaryota</taxon>
        <taxon>Fungi</taxon>
        <taxon>Dikarya</taxon>
        <taxon>Ascomycota</taxon>
        <taxon>Pezizomycotina</taxon>
        <taxon>Eurotiomycetes</taxon>
        <taxon>Chaetothyriomycetidae</taxon>
        <taxon>Chaetothyriales</taxon>
        <taxon>Chaetothyriales incertae sedis</taxon>
        <taxon>Neophaeococcomyces</taxon>
    </lineage>
</organism>
<name>A0ACC2ZU77_9EURO</name>
<evidence type="ECO:0000313" key="2">
    <source>
        <dbReference type="Proteomes" id="UP001172386"/>
    </source>
</evidence>
<evidence type="ECO:0000313" key="1">
    <source>
        <dbReference type="EMBL" id="KAJ9651224.1"/>
    </source>
</evidence>
<gene>
    <name evidence="1" type="ORF">H2198_009479</name>
</gene>
<sequence>MNVVDIRPERRQDSLVEEVKDGLHADPPQFSSMLLWNEPGLKYFEALTKTPEYYLTRAEMELFRKYGEDIARNIPSNAILVDLGSGSLQKVKILLDAFDRIGSAIDYYALDVDRKELDRTLDLVKPGTFEHVRCHGLCGTYDDFVDWVRNSQGSRPLCLLSLGSTIGSFSGAEAADFLRDFAEALEARDARNECSGQSLMLIGIDGCKDGSMVWHAYNDGDAANDRFIRNCLDHANTVLGSNVFEYSDWDRIGNWNAELGRHEQFLIPKRDVRVDGVSLKAGKKILVVCSHKFDADDRDILWREAGLKPVKSWTSTQTDYGLHLVSPRS</sequence>
<proteinExistence type="predicted"/>
<accession>A0ACC2ZU77</accession>
<comment type="caution">
    <text evidence="1">The sequence shown here is derived from an EMBL/GenBank/DDBJ whole genome shotgun (WGS) entry which is preliminary data.</text>
</comment>
<reference evidence="1" key="1">
    <citation type="submission" date="2022-10" db="EMBL/GenBank/DDBJ databases">
        <title>Culturing micro-colonial fungi from biological soil crusts in the Mojave desert and describing Neophaeococcomyces mojavensis, and introducing the new genera and species Taxawa tesnikishii.</title>
        <authorList>
            <person name="Kurbessoian T."/>
            <person name="Stajich J.E."/>
        </authorList>
    </citation>
    <scope>NUCLEOTIDE SEQUENCE</scope>
    <source>
        <strain evidence="1">JES_112</strain>
    </source>
</reference>
<protein>
    <submittedName>
        <fullName evidence="1">Uncharacterized protein</fullName>
    </submittedName>
</protein>